<protein>
    <submittedName>
        <fullName evidence="3">Phenylacetate-CoA oxygenase subunit PaaJ</fullName>
    </submittedName>
</protein>
<evidence type="ECO:0000259" key="1">
    <source>
        <dbReference type="Pfam" id="PF01883"/>
    </source>
</evidence>
<dbReference type="SUPFAM" id="SSF117916">
    <property type="entry name" value="Fe-S cluster assembly (FSCA) domain-like"/>
    <property type="match status" value="1"/>
</dbReference>
<organism evidence="3 4">
    <name type="scientific">Streptomyces calidiresistens</name>
    <dbReference type="NCBI Taxonomy" id="1485586"/>
    <lineage>
        <taxon>Bacteria</taxon>
        <taxon>Bacillati</taxon>
        <taxon>Actinomycetota</taxon>
        <taxon>Actinomycetes</taxon>
        <taxon>Kitasatosporales</taxon>
        <taxon>Streptomycetaceae</taxon>
        <taxon>Streptomyces</taxon>
    </lineage>
</organism>
<feature type="domain" description="MIP18 family-like" evidence="1">
    <location>
        <begin position="7"/>
        <end position="74"/>
    </location>
</feature>
<dbReference type="EMBL" id="VKHS01000121">
    <property type="protein sequence ID" value="MBB0229430.1"/>
    <property type="molecule type" value="Genomic_DNA"/>
</dbReference>
<dbReference type="InterPro" id="IPR052339">
    <property type="entry name" value="Fe-S_Maturation_MIP18"/>
</dbReference>
<dbReference type="Gene3D" id="3.30.300.130">
    <property type="entry name" value="Fe-S cluster assembly (FSCA)"/>
    <property type="match status" value="1"/>
</dbReference>
<dbReference type="Proteomes" id="UP000530234">
    <property type="component" value="Unassembled WGS sequence"/>
</dbReference>
<dbReference type="RefSeq" id="WP_182661909.1">
    <property type="nucleotide sequence ID" value="NZ_VKHS01000121.1"/>
</dbReference>
<dbReference type="AlphaFoldDB" id="A0A7W3XVX2"/>
<name>A0A7W3XVX2_9ACTN</name>
<comment type="caution">
    <text evidence="3">The sequence shown here is derived from an EMBL/GenBank/DDBJ whole genome shotgun (WGS) entry which is preliminary data.</text>
</comment>
<evidence type="ECO:0000259" key="2">
    <source>
        <dbReference type="Pfam" id="PF23451"/>
    </source>
</evidence>
<dbReference type="PANTHER" id="PTHR42831:SF3">
    <property type="entry name" value="1,2-PHENYLACETYL-COA EPOXIDASE, SUBUNIT D-RELATED"/>
    <property type="match status" value="1"/>
</dbReference>
<proteinExistence type="predicted"/>
<evidence type="ECO:0000313" key="4">
    <source>
        <dbReference type="Proteomes" id="UP000530234"/>
    </source>
</evidence>
<dbReference type="InterPro" id="IPR002744">
    <property type="entry name" value="MIP18-like"/>
</dbReference>
<gene>
    <name evidence="3" type="primary">paaJ</name>
    <name evidence="3" type="ORF">FOE67_07865</name>
</gene>
<dbReference type="PANTHER" id="PTHR42831">
    <property type="entry name" value="FE-S PROTEIN MATURATION AUXILIARY FACTOR YITW"/>
    <property type="match status" value="1"/>
</dbReference>
<sequence length="168" mass="17414">MRRIAAAVPDPELPVIGLGDLGVLRSVRLSPDGTRADVEITPTYSGCPAVEAMAGDVESALRGAGVPEVRVRTVLSPPWSTDDITPAGRRALADAGLAPPRPGGPTGGAADGPVPVELAIRCPRCGSTATTLMSRFSATPCTSLRRCESCREPFDHVKELIHVPRAAG</sequence>
<dbReference type="Pfam" id="PF01883">
    <property type="entry name" value="FeS_assembly_P"/>
    <property type="match status" value="1"/>
</dbReference>
<evidence type="ECO:0000313" key="3">
    <source>
        <dbReference type="EMBL" id="MBB0229430.1"/>
    </source>
</evidence>
<accession>A0A7W3XVX2</accession>
<feature type="domain" description="PaaD zinc beta ribbon" evidence="2">
    <location>
        <begin position="117"/>
        <end position="158"/>
    </location>
</feature>
<dbReference type="InterPro" id="IPR011883">
    <property type="entry name" value="PaaD-like"/>
</dbReference>
<dbReference type="Pfam" id="PF23451">
    <property type="entry name" value="Zn_ribbon_PaaD"/>
    <property type="match status" value="1"/>
</dbReference>
<dbReference type="InterPro" id="IPR034904">
    <property type="entry name" value="FSCA_dom_sf"/>
</dbReference>
<dbReference type="NCBIfam" id="TIGR02159">
    <property type="entry name" value="PA_CoA_Oxy4"/>
    <property type="match status" value="1"/>
</dbReference>
<keyword evidence="4" id="KW-1185">Reference proteome</keyword>
<dbReference type="InterPro" id="IPR056572">
    <property type="entry name" value="Zn_ribbon_PaaD"/>
</dbReference>
<reference evidence="4" key="1">
    <citation type="submission" date="2019-10" db="EMBL/GenBank/DDBJ databases">
        <title>Streptomyces sp. nov., a novel actinobacterium isolated from alkaline environment.</title>
        <authorList>
            <person name="Golinska P."/>
        </authorList>
    </citation>
    <scope>NUCLEOTIDE SEQUENCE [LARGE SCALE GENOMIC DNA]</scope>
    <source>
        <strain evidence="4">DSM 42108</strain>
    </source>
</reference>